<keyword evidence="2" id="KW-1185">Reference proteome</keyword>
<sequence>MAIGFNFDANSSVGYGHLNRCNEIAKELKKRKQKTIAIVGKNFNNSFIDLHFDEVIKINSSFSDAGEIAQICIEKNIPKLLIDHYQCDVIFQETLTSYGIMFGQYDFKCEGSYLGKFVININPCANKGWYKKAVLNREIKLLCGAKFAIINPNLVTKPLEGEGVFVCMGGGNDNGVAASIINQVSRVYKGEIHLVASSLSSSVPLVEKLNNANITTHVDLSDYSEIIKRCHYAIVSAGTLSYEMAYIGIPFSCGYFAENQIKIANSWQQSGLAHSLGCLTNKISGQPFKELLNNISLKKPRKPLIDGLAAKRIAEVLLT</sequence>
<comment type="caution">
    <text evidence="1">The sequence shown here is derived from an EMBL/GenBank/DDBJ whole genome shotgun (WGS) entry which is preliminary data.</text>
</comment>
<proteinExistence type="predicted"/>
<dbReference type="EMBL" id="JAQPZS010000007">
    <property type="protein sequence ID" value="MEJ6496224.1"/>
    <property type="molecule type" value="Genomic_DNA"/>
</dbReference>
<accession>A0ABU8ST50</accession>
<name>A0ABU8ST50_9GAMM</name>
<dbReference type="Proteomes" id="UP001377972">
    <property type="component" value="Unassembled WGS sequence"/>
</dbReference>
<evidence type="ECO:0000313" key="2">
    <source>
        <dbReference type="Proteomes" id="UP001377972"/>
    </source>
</evidence>
<protein>
    <recommendedName>
        <fullName evidence="3">UDP-2,4-diacetamido-2,4,6-trideoxy-beta-L-altropyranose hydrolase</fullName>
    </recommendedName>
</protein>
<reference evidence="1 2" key="1">
    <citation type="submission" date="2023-01" db="EMBL/GenBank/DDBJ databases">
        <title>Trichodesmium-associated heterotrophic epibiont bacteria.</title>
        <authorList>
            <person name="Cleveland C.S."/>
            <person name="Webb E.A."/>
        </authorList>
    </citation>
    <scope>NUCLEOTIDE SEQUENCE [LARGE SCALE GENOMIC DNA]</scope>
    <source>
        <strain evidence="1 2">USCH2</strain>
    </source>
</reference>
<evidence type="ECO:0000313" key="1">
    <source>
        <dbReference type="EMBL" id="MEJ6496224.1"/>
    </source>
</evidence>
<evidence type="ECO:0008006" key="3">
    <source>
        <dbReference type="Google" id="ProtNLM"/>
    </source>
</evidence>
<dbReference type="Gene3D" id="3.40.50.2000">
    <property type="entry name" value="Glycogen Phosphorylase B"/>
    <property type="match status" value="1"/>
</dbReference>
<dbReference type="RefSeq" id="WP_138619179.1">
    <property type="nucleotide sequence ID" value="NZ_JAQPZS010000007.1"/>
</dbReference>
<gene>
    <name evidence="1" type="ORF">PQI24_09265</name>
</gene>
<organism evidence="1 2">
    <name type="scientific">Pseudoalteromonas lipolytica</name>
    <dbReference type="NCBI Taxonomy" id="570156"/>
    <lineage>
        <taxon>Bacteria</taxon>
        <taxon>Pseudomonadati</taxon>
        <taxon>Pseudomonadota</taxon>
        <taxon>Gammaproteobacteria</taxon>
        <taxon>Alteromonadales</taxon>
        <taxon>Pseudoalteromonadaceae</taxon>
        <taxon>Pseudoalteromonas</taxon>
    </lineage>
</organism>
<dbReference type="Gene3D" id="3.40.50.11190">
    <property type="match status" value="1"/>
</dbReference>